<evidence type="ECO:0000313" key="4">
    <source>
        <dbReference type="EMBL" id="TQR83005.1"/>
    </source>
</evidence>
<evidence type="ECO:0000313" key="5">
    <source>
        <dbReference type="Proteomes" id="UP000315759"/>
    </source>
</evidence>
<keyword evidence="2" id="KW-0472">Membrane</keyword>
<keyword evidence="2" id="KW-1133">Transmembrane helix</keyword>
<proteinExistence type="predicted"/>
<comment type="caution">
    <text evidence="4">The sequence shown here is derived from an EMBL/GenBank/DDBJ whole genome shotgun (WGS) entry which is preliminary data.</text>
</comment>
<feature type="compositionally biased region" description="Pro residues" evidence="1">
    <location>
        <begin position="12"/>
        <end position="23"/>
    </location>
</feature>
<sequence length="400" mass="40650">MGNMSSDAGGPTAPPPPAYPPPGYAQVPPGHYPPPGYAPPGYPPPSGYYPPPGYSGYPPPGYPPSGYPPMGPPPVLKPGIIPLRPLGMGDIFNAAVSYIRANPKATLGLTTIVVVVAQVVALLLQIGPLASSGLLSPSLGEYGQSDPTEMSEGSIVGLLLSTAAGSITTVLAGIVLSGLLTVVVGRAVFGATIGVGEAWRRVRGRLLPLLGITALEAVGATVLIAVVVGVVFAVVELVGGAAAFVVGALLGLAVVAALAYLYTILSFAPTLIVLERIGVGAAITRSVRLVRGDFWRVFGIRLLAVVVAGVVSGAVTVPFSLVGQVMLIVGESTSTIVIAVVLISVGGAIGQIITAPFSAGVVVLLYADRRIRAEAFDLVLQTGATGTVDSTDDLWLTQRR</sequence>
<feature type="transmembrane region" description="Helical" evidence="2">
    <location>
        <begin position="241"/>
        <end position="274"/>
    </location>
</feature>
<dbReference type="AlphaFoldDB" id="A0A544VSQ3"/>
<dbReference type="Proteomes" id="UP000315759">
    <property type="component" value="Unassembled WGS sequence"/>
</dbReference>
<accession>A0A544VSQ3</accession>
<name>A0A544VSQ3_9MYCO</name>
<evidence type="ECO:0000256" key="2">
    <source>
        <dbReference type="SAM" id="Phobius"/>
    </source>
</evidence>
<gene>
    <name evidence="4" type="ORF">D8S82_29045</name>
</gene>
<feature type="transmembrane region" description="Helical" evidence="2">
    <location>
        <begin position="155"/>
        <end position="185"/>
    </location>
</feature>
<dbReference type="InterPro" id="IPR057169">
    <property type="entry name" value="DUF7847"/>
</dbReference>
<evidence type="ECO:0000256" key="1">
    <source>
        <dbReference type="SAM" id="MobiDB-lite"/>
    </source>
</evidence>
<feature type="region of interest" description="Disordered" evidence="1">
    <location>
        <begin position="1"/>
        <end position="27"/>
    </location>
</feature>
<protein>
    <recommendedName>
        <fullName evidence="3">DUF7847 domain-containing protein</fullName>
    </recommendedName>
</protein>
<keyword evidence="5" id="KW-1185">Reference proteome</keyword>
<feature type="transmembrane region" description="Helical" evidence="2">
    <location>
        <begin position="107"/>
        <end position="135"/>
    </location>
</feature>
<feature type="domain" description="DUF7847" evidence="3">
    <location>
        <begin position="93"/>
        <end position="366"/>
    </location>
</feature>
<reference evidence="4 5" key="1">
    <citation type="submission" date="2018-10" db="EMBL/GenBank/DDBJ databases">
        <title>Draft genome of Mycobacterium hodleri strain B.</title>
        <authorList>
            <person name="Amande T.J."/>
            <person name="Mcgenity T.J."/>
        </authorList>
    </citation>
    <scope>NUCLEOTIDE SEQUENCE [LARGE SCALE GENOMIC DNA]</scope>
    <source>
        <strain evidence="4 5">B</strain>
    </source>
</reference>
<keyword evidence="2" id="KW-0812">Transmembrane</keyword>
<dbReference type="EMBL" id="VIFX01000053">
    <property type="protein sequence ID" value="TQR83005.1"/>
    <property type="molecule type" value="Genomic_DNA"/>
</dbReference>
<organism evidence="4 5">
    <name type="scientific">Mycolicibacterium hodleri</name>
    <dbReference type="NCBI Taxonomy" id="49897"/>
    <lineage>
        <taxon>Bacteria</taxon>
        <taxon>Bacillati</taxon>
        <taxon>Actinomycetota</taxon>
        <taxon>Actinomycetes</taxon>
        <taxon>Mycobacteriales</taxon>
        <taxon>Mycobacteriaceae</taxon>
        <taxon>Mycolicibacterium</taxon>
    </lineage>
</organism>
<feature type="transmembrane region" description="Helical" evidence="2">
    <location>
        <begin position="336"/>
        <end position="366"/>
    </location>
</feature>
<feature type="transmembrane region" description="Helical" evidence="2">
    <location>
        <begin position="206"/>
        <end position="235"/>
    </location>
</feature>
<evidence type="ECO:0000259" key="3">
    <source>
        <dbReference type="Pfam" id="PF25231"/>
    </source>
</evidence>
<dbReference type="Pfam" id="PF25231">
    <property type="entry name" value="DUF7847"/>
    <property type="match status" value="1"/>
</dbReference>
<feature type="transmembrane region" description="Helical" evidence="2">
    <location>
        <begin position="294"/>
        <end position="316"/>
    </location>
</feature>